<evidence type="ECO:0000313" key="2">
    <source>
        <dbReference type="Proteomes" id="UP001201262"/>
    </source>
</evidence>
<reference evidence="1" key="1">
    <citation type="submission" date="2021-12" db="EMBL/GenBank/DDBJ databases">
        <title>Convergent genome expansion in fungi linked to evolution of root-endophyte symbiosis.</title>
        <authorList>
            <consortium name="DOE Joint Genome Institute"/>
            <person name="Ke Y.-H."/>
            <person name="Bonito G."/>
            <person name="Liao H.-L."/>
            <person name="Looney B."/>
            <person name="Rojas-Flechas A."/>
            <person name="Nash J."/>
            <person name="Hameed K."/>
            <person name="Schadt C."/>
            <person name="Martin F."/>
            <person name="Crous P.W."/>
            <person name="Miettinen O."/>
            <person name="Magnuson J.K."/>
            <person name="Labbe J."/>
            <person name="Jacobson D."/>
            <person name="Doktycz M.J."/>
            <person name="Veneault-Fourrey C."/>
            <person name="Kuo A."/>
            <person name="Mondo S."/>
            <person name="Calhoun S."/>
            <person name="Riley R."/>
            <person name="Ohm R."/>
            <person name="LaButti K."/>
            <person name="Andreopoulos B."/>
            <person name="Pangilinan J."/>
            <person name="Nolan M."/>
            <person name="Tritt A."/>
            <person name="Clum A."/>
            <person name="Lipzen A."/>
            <person name="Daum C."/>
            <person name="Barry K."/>
            <person name="Grigoriev I.V."/>
            <person name="Vilgalys R."/>
        </authorList>
    </citation>
    <scope>NUCLEOTIDE SEQUENCE</scope>
    <source>
        <strain evidence="1">PMI_201</strain>
    </source>
</reference>
<dbReference type="PANTHER" id="PTHR43431">
    <property type="entry name" value="OXIDOREDUCTASE, SHORT CHAIN DEHYDROGENASE/REDUCTASE FAMILY (AFU_ORTHOLOGUE AFUA_5G14000)"/>
    <property type="match status" value="1"/>
</dbReference>
<dbReference type="EMBL" id="JAJTJA010000008">
    <property type="protein sequence ID" value="KAH8694995.1"/>
    <property type="molecule type" value="Genomic_DNA"/>
</dbReference>
<gene>
    <name evidence="1" type="ORF">BGW36DRAFT_381899</name>
</gene>
<dbReference type="AlphaFoldDB" id="A0AAD4KLV8"/>
<dbReference type="RefSeq" id="XP_046070137.1">
    <property type="nucleotide sequence ID" value="XM_046216475.1"/>
</dbReference>
<organism evidence="1 2">
    <name type="scientific">Talaromyces proteolyticus</name>
    <dbReference type="NCBI Taxonomy" id="1131652"/>
    <lineage>
        <taxon>Eukaryota</taxon>
        <taxon>Fungi</taxon>
        <taxon>Dikarya</taxon>
        <taxon>Ascomycota</taxon>
        <taxon>Pezizomycotina</taxon>
        <taxon>Eurotiomycetes</taxon>
        <taxon>Eurotiomycetidae</taxon>
        <taxon>Eurotiales</taxon>
        <taxon>Trichocomaceae</taxon>
        <taxon>Talaromyces</taxon>
        <taxon>Talaromyces sect. Bacilispori</taxon>
    </lineage>
</organism>
<dbReference type="GeneID" id="70246762"/>
<name>A0AAD4KLV8_9EURO</name>
<sequence>MSNAYAVIAGVGPGTGRSIATRFAKAYPVVLLARSGESYDSVVAEINNTGGQAIGIATDATDRSSLDAAFEKISKELFPGRYLAAAIYNVRPNGRPSLKPFLDLTLEELDSSLNGNIRGFFHFAQRVVPLLADAVKISNHPPTLIVTGATASTRGGARFGDIAAGKNGQRALTQTVAREFSPVGVHVAHIIIDGAIDIPGRENIYNHGPDSKISPDAIAESSWHLHTQPRSAFTHELDIRPYIGRF</sequence>
<protein>
    <recommendedName>
        <fullName evidence="3">Oxidoreductase</fullName>
    </recommendedName>
</protein>
<dbReference type="Pfam" id="PF00106">
    <property type="entry name" value="adh_short"/>
    <property type="match status" value="1"/>
</dbReference>
<comment type="caution">
    <text evidence="1">The sequence shown here is derived from an EMBL/GenBank/DDBJ whole genome shotgun (WGS) entry which is preliminary data.</text>
</comment>
<keyword evidence="2" id="KW-1185">Reference proteome</keyword>
<evidence type="ECO:0008006" key="3">
    <source>
        <dbReference type="Google" id="ProtNLM"/>
    </source>
</evidence>
<dbReference type="InterPro" id="IPR036291">
    <property type="entry name" value="NAD(P)-bd_dom_sf"/>
</dbReference>
<dbReference type="SUPFAM" id="SSF51735">
    <property type="entry name" value="NAD(P)-binding Rossmann-fold domains"/>
    <property type="match status" value="1"/>
</dbReference>
<dbReference type="Proteomes" id="UP001201262">
    <property type="component" value="Unassembled WGS sequence"/>
</dbReference>
<accession>A0AAD4KLV8</accession>
<dbReference type="Gene3D" id="3.40.50.720">
    <property type="entry name" value="NAD(P)-binding Rossmann-like Domain"/>
    <property type="match status" value="1"/>
</dbReference>
<dbReference type="InterPro" id="IPR002347">
    <property type="entry name" value="SDR_fam"/>
</dbReference>
<evidence type="ECO:0000313" key="1">
    <source>
        <dbReference type="EMBL" id="KAH8694995.1"/>
    </source>
</evidence>
<proteinExistence type="predicted"/>
<dbReference type="PANTHER" id="PTHR43431:SF7">
    <property type="entry name" value="OXIDOREDUCTASE, SHORT CHAIN DEHYDROGENASE_REDUCTASE FAMILY (AFU_ORTHOLOGUE AFUA_5G14000)"/>
    <property type="match status" value="1"/>
</dbReference>